<reference evidence="1 2" key="1">
    <citation type="journal article" date="2019" name="Environ. Microbiol.">
        <title>At the nexus of three kingdoms: the genome of the mycorrhizal fungus Gigaspora margarita provides insights into plant, endobacterial and fungal interactions.</title>
        <authorList>
            <person name="Venice F."/>
            <person name="Ghignone S."/>
            <person name="Salvioli di Fossalunga A."/>
            <person name="Amselem J."/>
            <person name="Novero M."/>
            <person name="Xianan X."/>
            <person name="Sedzielewska Toro K."/>
            <person name="Morin E."/>
            <person name="Lipzen A."/>
            <person name="Grigoriev I.V."/>
            <person name="Henrissat B."/>
            <person name="Martin F.M."/>
            <person name="Bonfante P."/>
        </authorList>
    </citation>
    <scope>NUCLEOTIDE SEQUENCE [LARGE SCALE GENOMIC DNA]</scope>
    <source>
        <strain evidence="1 2">BEG34</strain>
    </source>
</reference>
<accession>A0A8H3X366</accession>
<keyword evidence="2" id="KW-1185">Reference proteome</keyword>
<comment type="caution">
    <text evidence="1">The sequence shown here is derived from an EMBL/GenBank/DDBJ whole genome shotgun (WGS) entry which is preliminary data.</text>
</comment>
<evidence type="ECO:0000313" key="2">
    <source>
        <dbReference type="Proteomes" id="UP000439903"/>
    </source>
</evidence>
<gene>
    <name evidence="1" type="ORF">F8M41_008655</name>
</gene>
<dbReference type="CDD" id="cd02972">
    <property type="entry name" value="DsbA_family"/>
    <property type="match status" value="1"/>
</dbReference>
<dbReference type="OrthoDB" id="10597051at2759"/>
<proteinExistence type="predicted"/>
<evidence type="ECO:0000313" key="1">
    <source>
        <dbReference type="EMBL" id="KAF0408013.1"/>
    </source>
</evidence>
<name>A0A8H3X366_GIGMA</name>
<dbReference type="AlphaFoldDB" id="A0A8H3X366"/>
<dbReference type="EMBL" id="WTPW01001911">
    <property type="protein sequence ID" value="KAF0408013.1"/>
    <property type="molecule type" value="Genomic_DNA"/>
</dbReference>
<protein>
    <submittedName>
        <fullName evidence="1">Uncharacterized protein</fullName>
    </submittedName>
</protein>
<dbReference type="Proteomes" id="UP000439903">
    <property type="component" value="Unassembled WGS sequence"/>
</dbReference>
<organism evidence="1 2">
    <name type="scientific">Gigaspora margarita</name>
    <dbReference type="NCBI Taxonomy" id="4874"/>
    <lineage>
        <taxon>Eukaryota</taxon>
        <taxon>Fungi</taxon>
        <taxon>Fungi incertae sedis</taxon>
        <taxon>Mucoromycota</taxon>
        <taxon>Glomeromycotina</taxon>
        <taxon>Glomeromycetes</taxon>
        <taxon>Diversisporales</taxon>
        <taxon>Gigasporaceae</taxon>
        <taxon>Gigaspora</taxon>
    </lineage>
</organism>
<sequence>MENIQDGKSNDDETELKIINSIKTLHETLDLFEKPYNLSQQREWLKNIESSFKPIQKMVDDIKNLKQAKELGINETITFFIGNKFKIHKYSISCYGI</sequence>